<evidence type="ECO:0000256" key="1">
    <source>
        <dbReference type="ARBA" id="ARBA00022690"/>
    </source>
</evidence>
<comment type="caution">
    <text evidence="6">The sequence shown here is derived from an EMBL/GenBank/DDBJ whole genome shotgun (WGS) entry which is preliminary data.</text>
</comment>
<keyword evidence="2" id="KW-0789">Thiol protease inhibitor</keyword>
<keyword evidence="4" id="KW-0732">Signal</keyword>
<dbReference type="RefSeq" id="WP_068922911.1">
    <property type="nucleotide sequence ID" value="NZ_BMQP01000002.1"/>
</dbReference>
<evidence type="ECO:0000256" key="4">
    <source>
        <dbReference type="SAM" id="SignalP"/>
    </source>
</evidence>
<dbReference type="PROSITE" id="PS51257">
    <property type="entry name" value="PROKAR_LIPOPROTEIN"/>
    <property type="match status" value="1"/>
</dbReference>
<dbReference type="EMBL" id="BOOI01000017">
    <property type="protein sequence ID" value="GIH83815.1"/>
    <property type="molecule type" value="Genomic_DNA"/>
</dbReference>
<dbReference type="OrthoDB" id="3395100at2"/>
<feature type="region of interest" description="Disordered" evidence="3">
    <location>
        <begin position="128"/>
        <end position="147"/>
    </location>
</feature>
<evidence type="ECO:0000313" key="7">
    <source>
        <dbReference type="Proteomes" id="UP000655044"/>
    </source>
</evidence>
<feature type="signal peptide" evidence="4">
    <location>
        <begin position="1"/>
        <end position="19"/>
    </location>
</feature>
<evidence type="ECO:0000259" key="5">
    <source>
        <dbReference type="Pfam" id="PF09394"/>
    </source>
</evidence>
<proteinExistence type="predicted"/>
<sequence length="147" mass="15384">MKYRTGIAALALASAGLVAGCGPESAVSDYGKVVAGGINRTSEVRVTPGQRFSLAVEENASVGDSWRMGALPDPKVASFISAEYESESSDPEVTGGGGVRYFVFNAKQRGTAVVTVTNCWRCGADRVPADQQSRNSSGDATFRITVE</sequence>
<evidence type="ECO:0000256" key="2">
    <source>
        <dbReference type="ARBA" id="ARBA00022704"/>
    </source>
</evidence>
<keyword evidence="7" id="KW-1185">Reference proteome</keyword>
<dbReference type="Proteomes" id="UP000655044">
    <property type="component" value="Unassembled WGS sequence"/>
</dbReference>
<evidence type="ECO:0000256" key="3">
    <source>
        <dbReference type="SAM" id="MobiDB-lite"/>
    </source>
</evidence>
<dbReference type="Pfam" id="PF09394">
    <property type="entry name" value="Inhibitor_I42"/>
    <property type="match status" value="1"/>
</dbReference>
<feature type="domain" description="Proteinase inhibitor I42 chagasin" evidence="5">
    <location>
        <begin position="46"/>
        <end position="119"/>
    </location>
</feature>
<reference evidence="6" key="1">
    <citation type="submission" date="2021-01" db="EMBL/GenBank/DDBJ databases">
        <title>Whole genome shotgun sequence of Planobispora rosea NBRC 15558.</title>
        <authorList>
            <person name="Komaki H."/>
            <person name="Tamura T."/>
        </authorList>
    </citation>
    <scope>NUCLEOTIDE SEQUENCE</scope>
    <source>
        <strain evidence="6">NBRC 15558</strain>
    </source>
</reference>
<dbReference type="AlphaFoldDB" id="A0A8J3S028"/>
<dbReference type="Gene3D" id="2.60.40.2020">
    <property type="match status" value="1"/>
</dbReference>
<dbReference type="InterPro" id="IPR036331">
    <property type="entry name" value="Chagasin-like_sf"/>
</dbReference>
<gene>
    <name evidence="6" type="ORF">Pro02_22230</name>
</gene>
<keyword evidence="1" id="KW-0646">Protease inhibitor</keyword>
<feature type="compositionally biased region" description="Polar residues" evidence="3">
    <location>
        <begin position="130"/>
        <end position="139"/>
    </location>
</feature>
<evidence type="ECO:0000313" key="6">
    <source>
        <dbReference type="EMBL" id="GIH83815.1"/>
    </source>
</evidence>
<organism evidence="6 7">
    <name type="scientific">Planobispora rosea</name>
    <dbReference type="NCBI Taxonomy" id="35762"/>
    <lineage>
        <taxon>Bacteria</taxon>
        <taxon>Bacillati</taxon>
        <taxon>Actinomycetota</taxon>
        <taxon>Actinomycetes</taxon>
        <taxon>Streptosporangiales</taxon>
        <taxon>Streptosporangiaceae</taxon>
        <taxon>Planobispora</taxon>
    </lineage>
</organism>
<dbReference type="InterPro" id="IPR018990">
    <property type="entry name" value="Prot_inh_I42_chagasin"/>
</dbReference>
<feature type="chain" id="PRO_5039346937" description="Proteinase inhibitor I42 chagasin domain-containing protein" evidence="4">
    <location>
        <begin position="20"/>
        <end position="147"/>
    </location>
</feature>
<dbReference type="GO" id="GO:0004869">
    <property type="term" value="F:cysteine-type endopeptidase inhibitor activity"/>
    <property type="evidence" value="ECO:0007669"/>
    <property type="project" value="UniProtKB-KW"/>
</dbReference>
<name>A0A8J3S028_PLARO</name>
<accession>A0A8J3S028</accession>
<protein>
    <recommendedName>
        <fullName evidence="5">Proteinase inhibitor I42 chagasin domain-containing protein</fullName>
    </recommendedName>
</protein>
<dbReference type="SUPFAM" id="SSF141066">
    <property type="entry name" value="ICP-like"/>
    <property type="match status" value="1"/>
</dbReference>